<dbReference type="EMBL" id="PEBX01000093">
    <property type="protein sequence ID" value="PTQ55597.1"/>
    <property type="molecule type" value="Genomic_DNA"/>
</dbReference>
<protein>
    <submittedName>
        <fullName evidence="1">Uncharacterized protein</fullName>
    </submittedName>
</protein>
<sequence>MAILDRILFEAEEASDAVLVPWGRTLKRRKNEILADHTWRAPNGNTEGVHRFCVLS</sequence>
<comment type="caution">
    <text evidence="1">The sequence shown here is derived from an EMBL/GenBank/DDBJ whole genome shotgun (WGS) entry which is preliminary data.</text>
</comment>
<accession>A0A2R6XYU8</accession>
<evidence type="ECO:0000313" key="1">
    <source>
        <dbReference type="EMBL" id="PTQ55597.1"/>
    </source>
</evidence>
<dbReference type="AlphaFoldDB" id="A0A2R6XYU8"/>
<gene>
    <name evidence="1" type="ORF">BSOLF_1802</name>
</gene>
<reference evidence="2" key="1">
    <citation type="journal article" date="2018" name="Sci. Rep.">
        <title>Lignite coal burning seam in the remote Altai Mountains harbors a hydrogen-driven thermophilic microbial community.</title>
        <authorList>
            <person name="Kadnikov V.V."/>
            <person name="Mardanov A.V."/>
            <person name="Ivasenko D.A."/>
            <person name="Antsiferov D.V."/>
            <person name="Beletsky A.V."/>
            <person name="Karnachuk O.V."/>
            <person name="Ravin N.V."/>
        </authorList>
    </citation>
    <scope>NUCLEOTIDE SEQUENCE [LARGE SCALE GENOMIC DNA]</scope>
</reference>
<evidence type="ECO:0000313" key="2">
    <source>
        <dbReference type="Proteomes" id="UP000244338"/>
    </source>
</evidence>
<proteinExistence type="predicted"/>
<name>A0A2R6XYU8_9BACL</name>
<dbReference type="Proteomes" id="UP000244338">
    <property type="component" value="Unassembled WGS sequence"/>
</dbReference>
<organism evidence="1 2">
    <name type="scientific">Candidatus Carbonibacillus altaicus</name>
    <dbReference type="NCBI Taxonomy" id="2163959"/>
    <lineage>
        <taxon>Bacteria</taxon>
        <taxon>Bacillati</taxon>
        <taxon>Bacillota</taxon>
        <taxon>Bacilli</taxon>
        <taxon>Bacillales</taxon>
        <taxon>Candidatus Carbonibacillus</taxon>
    </lineage>
</organism>